<evidence type="ECO:0000313" key="1">
    <source>
        <dbReference type="EMBL" id="OEK59042.1"/>
    </source>
</evidence>
<reference evidence="2" key="1">
    <citation type="submission" date="2015-11" db="EMBL/GenBank/DDBJ databases">
        <title>Genomic diversity of Staphylococcus saprophyticus strains from urinary tract infections, animal surfaces, and fermented foods.</title>
        <authorList>
            <person name="Wolfe B.E."/>
        </authorList>
    </citation>
    <scope>NUCLEOTIDE SEQUENCE [LARGE SCALE GENOMIC DNA]</scope>
    <source>
        <strain evidence="2">738_7</strain>
    </source>
</reference>
<sequence length="64" mass="7631">MNEETIKVRYDITYEKTMIVPAHVNEEDYEIEERIGNHMFQHMDDYTDAEVTGYSEPTIIDRGF</sequence>
<dbReference type="RefSeq" id="WP_069813030.1">
    <property type="nucleotide sequence ID" value="NZ_JARGCI010000001.1"/>
</dbReference>
<organism evidence="1 2">
    <name type="scientific">Staphylococcus equorum</name>
    <dbReference type="NCBI Taxonomy" id="246432"/>
    <lineage>
        <taxon>Bacteria</taxon>
        <taxon>Bacillati</taxon>
        <taxon>Bacillota</taxon>
        <taxon>Bacilli</taxon>
        <taxon>Bacillales</taxon>
        <taxon>Staphylococcaceae</taxon>
        <taxon>Staphylococcus</taxon>
    </lineage>
</organism>
<accession>A0AAP7IGL1</accession>
<evidence type="ECO:0000313" key="2">
    <source>
        <dbReference type="Proteomes" id="UP000095464"/>
    </source>
</evidence>
<comment type="caution">
    <text evidence="1">The sequence shown here is derived from an EMBL/GenBank/DDBJ whole genome shotgun (WGS) entry which is preliminary data.</text>
</comment>
<dbReference type="Proteomes" id="UP000095464">
    <property type="component" value="Unassembled WGS sequence"/>
</dbReference>
<name>A0AAP7IGL1_9STAP</name>
<dbReference type="EMBL" id="LNPX01000003">
    <property type="protein sequence ID" value="OEK59042.1"/>
    <property type="molecule type" value="Genomic_DNA"/>
</dbReference>
<gene>
    <name evidence="1" type="ORF">ASS94_00610</name>
</gene>
<dbReference type="AlphaFoldDB" id="A0AAP7IGL1"/>
<proteinExistence type="predicted"/>
<protein>
    <submittedName>
        <fullName evidence="1">Uncharacterized protein</fullName>
    </submittedName>
</protein>